<dbReference type="PANTHER" id="PTHR30483">
    <property type="entry name" value="LEUCINE-SPECIFIC-BINDING PROTEIN"/>
    <property type="match status" value="1"/>
</dbReference>
<evidence type="ECO:0000256" key="2">
    <source>
        <dbReference type="ARBA" id="ARBA00022729"/>
    </source>
</evidence>
<reference evidence="5 6" key="1">
    <citation type="journal article" date="2015" name="Genome Announc.">
        <title>Draft Genome Sequence of Burkholderia sp. Strain PML1(12), an Ectomycorrhizosphere-Inhabiting Bacterium with Effective Mineral-Weathering Ability.</title>
        <authorList>
            <person name="Uroz S."/>
            <person name="Oger P."/>
        </authorList>
    </citation>
    <scope>NUCLEOTIDE SEQUENCE [LARGE SCALE GENOMIC DNA]</scope>
    <source>
        <strain evidence="6">PML1(12)</strain>
    </source>
</reference>
<proteinExistence type="inferred from homology"/>
<dbReference type="RefSeq" id="WP_047897198.1">
    <property type="nucleotide sequence ID" value="NZ_AEJF01000228.1"/>
</dbReference>
<gene>
    <name evidence="5" type="ORF">EOS_37105</name>
</gene>
<dbReference type="AlphaFoldDB" id="A0A0J1CKK7"/>
<dbReference type="PATRIC" id="fig|908627.4.peg.8323"/>
<dbReference type="Pfam" id="PF13458">
    <property type="entry name" value="Peripla_BP_6"/>
    <property type="match status" value="1"/>
</dbReference>
<dbReference type="OrthoDB" id="9058175at2"/>
<dbReference type="Gene3D" id="3.40.50.2300">
    <property type="match status" value="2"/>
</dbReference>
<sequence>MSKNSSWRHLCSLSLVRAGALLAALGFAVSAQAAGEPIKIGVIGEESAVAGASITQAAKLAADEINAHGGVDGRMIEVIAYDDHSSASDGVRAFQRAATQDKVVAVIGSYISEVALAMEPWSARLKMPFITPGAASNDISKHVHDDYDNYKYTFHGWMTSAFIAQSICDFSHDILVGQLHMKTTVVMSEDAAWTKPLDERYLDCLPKAGLKVLDHIRFNPDTSDFTPIFNQIESKHPDTITTGISHVGVQPTVQWHDQQVPIPMSGQSSQATTSSFWKDTNGATEGVITASAAAPGVAITPKTVPFVDAYTKQFGVSPAYCGFTSYDLVYILADAIKRNHGATDPDKMVDALEKTDYVGTIGRWQFYGKNDQFTHALKYGPGFITGINLQWQDGKQVAIWPKSVANAKLRFPSFIKLQQAAAN</sequence>
<dbReference type="Proteomes" id="UP000035963">
    <property type="component" value="Unassembled WGS sequence"/>
</dbReference>
<name>A0A0J1CKK7_9BURK</name>
<comment type="similarity">
    <text evidence="1">Belongs to the leucine-binding protein family.</text>
</comment>
<keyword evidence="6" id="KW-1185">Reference proteome</keyword>
<comment type="caution">
    <text evidence="5">The sequence shown here is derived from an EMBL/GenBank/DDBJ whole genome shotgun (WGS) entry which is preliminary data.</text>
</comment>
<evidence type="ECO:0000256" key="3">
    <source>
        <dbReference type="SAM" id="SignalP"/>
    </source>
</evidence>
<feature type="signal peptide" evidence="3">
    <location>
        <begin position="1"/>
        <end position="33"/>
    </location>
</feature>
<dbReference type="InterPro" id="IPR028081">
    <property type="entry name" value="Leu-bd"/>
</dbReference>
<dbReference type="EMBL" id="AEJF01000228">
    <property type="protein sequence ID" value="KLU21262.1"/>
    <property type="molecule type" value="Genomic_DNA"/>
</dbReference>
<dbReference type="InterPro" id="IPR028082">
    <property type="entry name" value="Peripla_BP_I"/>
</dbReference>
<protein>
    <submittedName>
        <fullName evidence="5">ABC transporter substrate-binding protein</fullName>
    </submittedName>
</protein>
<dbReference type="CDD" id="cd06345">
    <property type="entry name" value="PBP1_ABC_ligand_binding-like"/>
    <property type="match status" value="1"/>
</dbReference>
<keyword evidence="2 3" id="KW-0732">Signal</keyword>
<evidence type="ECO:0000259" key="4">
    <source>
        <dbReference type="Pfam" id="PF13458"/>
    </source>
</evidence>
<evidence type="ECO:0000256" key="1">
    <source>
        <dbReference type="ARBA" id="ARBA00010062"/>
    </source>
</evidence>
<dbReference type="PANTHER" id="PTHR30483:SF6">
    <property type="entry name" value="PERIPLASMIC BINDING PROTEIN OF ABC TRANSPORTER FOR NATURAL AMINO ACIDS"/>
    <property type="match status" value="1"/>
</dbReference>
<organism evidence="5 6">
    <name type="scientific">Caballeronia mineralivorans PML1(12)</name>
    <dbReference type="NCBI Taxonomy" id="908627"/>
    <lineage>
        <taxon>Bacteria</taxon>
        <taxon>Pseudomonadati</taxon>
        <taxon>Pseudomonadota</taxon>
        <taxon>Betaproteobacteria</taxon>
        <taxon>Burkholderiales</taxon>
        <taxon>Burkholderiaceae</taxon>
        <taxon>Caballeronia</taxon>
    </lineage>
</organism>
<evidence type="ECO:0000313" key="5">
    <source>
        <dbReference type="EMBL" id="KLU21262.1"/>
    </source>
</evidence>
<feature type="domain" description="Leucine-binding protein" evidence="4">
    <location>
        <begin position="37"/>
        <end position="377"/>
    </location>
</feature>
<accession>A0A0J1CKK7</accession>
<evidence type="ECO:0000313" key="6">
    <source>
        <dbReference type="Proteomes" id="UP000035963"/>
    </source>
</evidence>
<dbReference type="SUPFAM" id="SSF53822">
    <property type="entry name" value="Periplasmic binding protein-like I"/>
    <property type="match status" value="1"/>
</dbReference>
<feature type="chain" id="PRO_5005249024" evidence="3">
    <location>
        <begin position="34"/>
        <end position="423"/>
    </location>
</feature>
<dbReference type="InterPro" id="IPR051010">
    <property type="entry name" value="BCAA_transport"/>
</dbReference>